<feature type="transmembrane region" description="Helical" evidence="2">
    <location>
        <begin position="339"/>
        <end position="363"/>
    </location>
</feature>
<feature type="transmembrane region" description="Helical" evidence="2">
    <location>
        <begin position="418"/>
        <end position="442"/>
    </location>
</feature>
<comment type="caution">
    <text evidence="4">The sequence shown here is derived from an EMBL/GenBank/DDBJ whole genome shotgun (WGS) entry which is preliminary data.</text>
</comment>
<feature type="compositionally biased region" description="Polar residues" evidence="1">
    <location>
        <begin position="554"/>
        <end position="565"/>
    </location>
</feature>
<name>A0A8B6GIL7_MYTGA</name>
<dbReference type="OrthoDB" id="6142417at2759"/>
<dbReference type="EMBL" id="UYJE01008478">
    <property type="protein sequence ID" value="VDI64202.1"/>
    <property type="molecule type" value="Genomic_DNA"/>
</dbReference>
<evidence type="ECO:0000256" key="1">
    <source>
        <dbReference type="SAM" id="MobiDB-lite"/>
    </source>
</evidence>
<sequence length="845" mass="93665">NVRKPEIQYPSLSAHITFVKIRFLYADLLILVLQTTIAVCVSRHNKMSDCKSVLVKNNTNDNDGILYLYSIHDPLCWISSSSKIVKPGHSYLYRSVNKFRFEIQVKNQKSKTTVVDVRKWEKDLNFTIFDINDVKESDLEDHDLDKTICIRKLNIEKDGEIDGGRNLYEILNLNFKEIRKLKREDQDQKIKQAFRQEILRWHIDKAGKHGDHKMAREVILAYDVLRNREKRADYHNKVNYSEGWLSTSRWKSIFATECETYEQKLRYKKRMGMMALSLGISVGGLALSVFTAGTVVPVIAICGPLGAGFLGGGIQSFFRTINQNSVEKGCDWGDYGKSFGFGFIGGAIAGGAGVGIAAGIAGISSAATLASASTMGQSIGIGASSAAVAGVALSLAADAERKFVDKVDVTWKQVVGHAVVGAVIGALSGTAVGAVAGALAGMSAEVSSTNIERKVLLGIKRYRVSISKCLAKGATNKSTESVLGSLTGFIEEHMDDDRENRPISEHIKESGTNIVVSVFKDAASGVISTTAEHFGNEIKVHLKAVASNDGDNGGSSANAESSDGTVNVPHVGEAENSDSIKNNTESKQHKRQRIRCEIDKKSRLTWIETTVKAKYNQLADDCFSNKCDLDIDDIIVEEYSDESDLDIDDILFEEYNDESDLDDLIVEVDSDESRSNFDSDDIGYSNDWCEDDGITDSSGDVNFDANSVEGDSDTEISDSEDCVCIKAETNARFKYISEGLWKSKMIVEYRYNNKPMQTETSGSGTAIEIPIDAEDVKVYFKVMRFISTWCDLKKWDRFEKQWFDEPHIFTYKCPPEQRTFTLSGSLYFEGVTHISNEMHDDVNEI</sequence>
<feature type="region of interest" description="Disordered" evidence="1">
    <location>
        <begin position="549"/>
        <end position="592"/>
    </location>
</feature>
<reference evidence="4" key="1">
    <citation type="submission" date="2018-11" db="EMBL/GenBank/DDBJ databases">
        <authorList>
            <person name="Alioto T."/>
            <person name="Alioto T."/>
        </authorList>
    </citation>
    <scope>NUCLEOTIDE SEQUENCE</scope>
</reference>
<dbReference type="InterPro" id="IPR001623">
    <property type="entry name" value="DnaJ_domain"/>
</dbReference>
<feature type="transmembrane region" description="Helical" evidence="2">
    <location>
        <begin position="23"/>
        <end position="41"/>
    </location>
</feature>
<dbReference type="InterPro" id="IPR036869">
    <property type="entry name" value="J_dom_sf"/>
</dbReference>
<keyword evidence="5" id="KW-1185">Reference proteome</keyword>
<feature type="non-terminal residue" evidence="4">
    <location>
        <position position="1"/>
    </location>
</feature>
<accession>A0A8B6GIL7</accession>
<keyword evidence="2" id="KW-0812">Transmembrane</keyword>
<feature type="transmembrane region" description="Helical" evidence="2">
    <location>
        <begin position="298"/>
        <end position="318"/>
    </location>
</feature>
<feature type="transmembrane region" description="Helical" evidence="2">
    <location>
        <begin position="375"/>
        <end position="397"/>
    </location>
</feature>
<dbReference type="Gene3D" id="1.10.287.110">
    <property type="entry name" value="DnaJ domain"/>
    <property type="match status" value="1"/>
</dbReference>
<dbReference type="SUPFAM" id="SSF46565">
    <property type="entry name" value="Chaperone J-domain"/>
    <property type="match status" value="1"/>
</dbReference>
<evidence type="ECO:0000313" key="5">
    <source>
        <dbReference type="Proteomes" id="UP000596742"/>
    </source>
</evidence>
<keyword evidence="2" id="KW-1133">Transmembrane helix</keyword>
<keyword evidence="2" id="KW-0472">Membrane</keyword>
<feature type="transmembrane region" description="Helical" evidence="2">
    <location>
        <begin position="273"/>
        <end position="292"/>
    </location>
</feature>
<dbReference type="SMART" id="SM00271">
    <property type="entry name" value="DnaJ"/>
    <property type="match status" value="1"/>
</dbReference>
<proteinExistence type="predicted"/>
<dbReference type="AlphaFoldDB" id="A0A8B6GIL7"/>
<dbReference type="PROSITE" id="PS50076">
    <property type="entry name" value="DNAJ_2"/>
    <property type="match status" value="1"/>
</dbReference>
<dbReference type="Proteomes" id="UP000596742">
    <property type="component" value="Unassembled WGS sequence"/>
</dbReference>
<protein>
    <recommendedName>
        <fullName evidence="3">J domain-containing protein</fullName>
    </recommendedName>
</protein>
<dbReference type="CDD" id="cd06257">
    <property type="entry name" value="DnaJ"/>
    <property type="match status" value="1"/>
</dbReference>
<organism evidence="4 5">
    <name type="scientific">Mytilus galloprovincialis</name>
    <name type="common">Mediterranean mussel</name>
    <dbReference type="NCBI Taxonomy" id="29158"/>
    <lineage>
        <taxon>Eukaryota</taxon>
        <taxon>Metazoa</taxon>
        <taxon>Spiralia</taxon>
        <taxon>Lophotrochozoa</taxon>
        <taxon>Mollusca</taxon>
        <taxon>Bivalvia</taxon>
        <taxon>Autobranchia</taxon>
        <taxon>Pteriomorphia</taxon>
        <taxon>Mytilida</taxon>
        <taxon>Mytiloidea</taxon>
        <taxon>Mytilidae</taxon>
        <taxon>Mytilinae</taxon>
        <taxon>Mytilus</taxon>
    </lineage>
</organism>
<gene>
    <name evidence="4" type="ORF">MGAL_10B002094</name>
</gene>
<feature type="domain" description="J" evidence="3">
    <location>
        <begin position="166"/>
        <end position="238"/>
    </location>
</feature>
<evidence type="ECO:0000259" key="3">
    <source>
        <dbReference type="PROSITE" id="PS50076"/>
    </source>
</evidence>
<evidence type="ECO:0000313" key="4">
    <source>
        <dbReference type="EMBL" id="VDI64202.1"/>
    </source>
</evidence>
<dbReference type="Pfam" id="PF00226">
    <property type="entry name" value="DnaJ"/>
    <property type="match status" value="1"/>
</dbReference>
<evidence type="ECO:0000256" key="2">
    <source>
        <dbReference type="SAM" id="Phobius"/>
    </source>
</evidence>